<keyword evidence="8 13" id="KW-1133">Transmembrane helix</keyword>
<dbReference type="Pfam" id="PF03188">
    <property type="entry name" value="Cytochrom_B561"/>
    <property type="match status" value="1"/>
</dbReference>
<evidence type="ECO:0000256" key="5">
    <source>
        <dbReference type="ARBA" id="ARBA00022692"/>
    </source>
</evidence>
<keyword evidence="9" id="KW-0408">Iron</keyword>
<evidence type="ECO:0000256" key="10">
    <source>
        <dbReference type="ARBA" id="ARBA00023136"/>
    </source>
</evidence>
<feature type="domain" description="Cytochrome b561" evidence="14">
    <location>
        <begin position="1"/>
        <end position="183"/>
    </location>
</feature>
<gene>
    <name evidence="15" type="ORF">MAR_012201</name>
</gene>
<keyword evidence="10 13" id="KW-0472">Membrane</keyword>
<dbReference type="PANTHER" id="PTHR15422">
    <property type="entry name" value="OS05G0565100 PROTEIN"/>
    <property type="match status" value="1"/>
</dbReference>
<evidence type="ECO:0000256" key="6">
    <source>
        <dbReference type="ARBA" id="ARBA00022723"/>
    </source>
</evidence>
<keyword evidence="5 13" id="KW-0812">Transmembrane</keyword>
<dbReference type="InterPro" id="IPR006593">
    <property type="entry name" value="Cyt_b561/ferric_Rdtase_TM"/>
</dbReference>
<accession>A0ABY7FWE4</accession>
<keyword evidence="3" id="KW-0813">Transport</keyword>
<keyword evidence="6" id="KW-0479">Metal-binding</keyword>
<name>A0ABY7FWE4_MYAAR</name>
<dbReference type="EC" id="7.2.1.3" evidence="11"/>
<dbReference type="Proteomes" id="UP001164746">
    <property type="component" value="Chromosome 14"/>
</dbReference>
<evidence type="ECO:0000256" key="2">
    <source>
        <dbReference type="ARBA" id="ARBA00004141"/>
    </source>
</evidence>
<keyword evidence="7" id="KW-0249">Electron transport</keyword>
<evidence type="ECO:0000256" key="12">
    <source>
        <dbReference type="SAM" id="MobiDB-lite"/>
    </source>
</evidence>
<feature type="transmembrane region" description="Helical" evidence="13">
    <location>
        <begin position="46"/>
        <end position="69"/>
    </location>
</feature>
<comment type="subcellular location">
    <subcellularLocation>
        <location evidence="2">Membrane</location>
        <topology evidence="2">Multi-pass membrane protein</topology>
    </subcellularLocation>
</comment>
<feature type="region of interest" description="Disordered" evidence="12">
    <location>
        <begin position="197"/>
        <end position="229"/>
    </location>
</feature>
<organism evidence="15 16">
    <name type="scientific">Mya arenaria</name>
    <name type="common">Soft-shell clam</name>
    <dbReference type="NCBI Taxonomy" id="6604"/>
    <lineage>
        <taxon>Eukaryota</taxon>
        <taxon>Metazoa</taxon>
        <taxon>Spiralia</taxon>
        <taxon>Lophotrochozoa</taxon>
        <taxon>Mollusca</taxon>
        <taxon>Bivalvia</taxon>
        <taxon>Autobranchia</taxon>
        <taxon>Heteroconchia</taxon>
        <taxon>Euheterodonta</taxon>
        <taxon>Imparidentia</taxon>
        <taxon>Neoheterodontei</taxon>
        <taxon>Myida</taxon>
        <taxon>Myoidea</taxon>
        <taxon>Myidae</taxon>
        <taxon>Mya</taxon>
    </lineage>
</organism>
<feature type="transmembrane region" description="Helical" evidence="13">
    <location>
        <begin position="81"/>
        <end position="104"/>
    </location>
</feature>
<dbReference type="InterPro" id="IPR045150">
    <property type="entry name" value="CYB561D1/2"/>
</dbReference>
<dbReference type="Gene3D" id="1.20.120.1770">
    <property type="match status" value="1"/>
</dbReference>
<evidence type="ECO:0000256" key="9">
    <source>
        <dbReference type="ARBA" id="ARBA00023004"/>
    </source>
</evidence>
<proteinExistence type="predicted"/>
<comment type="cofactor">
    <cofactor evidence="1">
        <name>heme b</name>
        <dbReference type="ChEBI" id="CHEBI:60344"/>
    </cofactor>
</comment>
<evidence type="ECO:0000313" key="15">
    <source>
        <dbReference type="EMBL" id="WAR26497.1"/>
    </source>
</evidence>
<reference evidence="15" key="1">
    <citation type="submission" date="2022-11" db="EMBL/GenBank/DDBJ databases">
        <title>Centuries of genome instability and evolution in soft-shell clam transmissible cancer (bioRxiv).</title>
        <authorList>
            <person name="Hart S.F.M."/>
            <person name="Yonemitsu M.A."/>
            <person name="Giersch R.M."/>
            <person name="Beal B.F."/>
            <person name="Arriagada G."/>
            <person name="Davis B.W."/>
            <person name="Ostrander E.A."/>
            <person name="Goff S.P."/>
            <person name="Metzger M.J."/>
        </authorList>
    </citation>
    <scope>NUCLEOTIDE SEQUENCE</scope>
    <source>
        <strain evidence="15">MELC-2E11</strain>
        <tissue evidence="15">Siphon/mantle</tissue>
    </source>
</reference>
<dbReference type="PANTHER" id="PTHR15422:SF45">
    <property type="entry name" value="CYTOCHROME B561 DOMAIN-CONTAINING PROTEIN"/>
    <property type="match status" value="1"/>
</dbReference>
<keyword evidence="16" id="KW-1185">Reference proteome</keyword>
<evidence type="ECO:0000259" key="14">
    <source>
        <dbReference type="PROSITE" id="PS50939"/>
    </source>
</evidence>
<dbReference type="SMART" id="SM00665">
    <property type="entry name" value="B561"/>
    <property type="match status" value="1"/>
</dbReference>
<sequence length="229" mass="25390">MLYKPGFARSVFMASNIDDISGMFEAMLVFNRESSIFVNMQRPTKVLIHHVLQVFAVVCSLTGFTVIYYNKVLNEKPHFTSWHGLLGIITVCAIPLAALGGNIVKYQFLRDLFKIKISLGKLKIYHATAGLVVFTLVMFTLMLGLYSDWFVNQVSSILWYISAMSVSFMAVVVMNQVTQEYLPRAQGRVPITSLGPASAAATGNRNTAKFSSGNQTGNKSAKKESKKKN</sequence>
<feature type="transmembrane region" description="Helical" evidence="13">
    <location>
        <begin position="157"/>
        <end position="178"/>
    </location>
</feature>
<keyword evidence="4" id="KW-0349">Heme</keyword>
<evidence type="ECO:0000256" key="13">
    <source>
        <dbReference type="SAM" id="Phobius"/>
    </source>
</evidence>
<evidence type="ECO:0000256" key="3">
    <source>
        <dbReference type="ARBA" id="ARBA00022448"/>
    </source>
</evidence>
<dbReference type="CDD" id="cd08761">
    <property type="entry name" value="Cyt_b561_CYB561D2_like"/>
    <property type="match status" value="1"/>
</dbReference>
<protein>
    <recommendedName>
        <fullName evidence="11">ascorbate ferrireductase (transmembrane)</fullName>
        <ecNumber evidence="11">7.2.1.3</ecNumber>
    </recommendedName>
</protein>
<feature type="compositionally biased region" description="Polar residues" evidence="12">
    <location>
        <begin position="201"/>
        <end position="218"/>
    </location>
</feature>
<dbReference type="EMBL" id="CP111025">
    <property type="protein sequence ID" value="WAR26497.1"/>
    <property type="molecule type" value="Genomic_DNA"/>
</dbReference>
<dbReference type="PROSITE" id="PS50939">
    <property type="entry name" value="CYTOCHROME_B561"/>
    <property type="match status" value="1"/>
</dbReference>
<evidence type="ECO:0000256" key="1">
    <source>
        <dbReference type="ARBA" id="ARBA00001970"/>
    </source>
</evidence>
<evidence type="ECO:0000256" key="4">
    <source>
        <dbReference type="ARBA" id="ARBA00022617"/>
    </source>
</evidence>
<evidence type="ECO:0000313" key="16">
    <source>
        <dbReference type="Proteomes" id="UP001164746"/>
    </source>
</evidence>
<evidence type="ECO:0000256" key="8">
    <source>
        <dbReference type="ARBA" id="ARBA00022989"/>
    </source>
</evidence>
<evidence type="ECO:0000256" key="7">
    <source>
        <dbReference type="ARBA" id="ARBA00022982"/>
    </source>
</evidence>
<evidence type="ECO:0000256" key="11">
    <source>
        <dbReference type="ARBA" id="ARBA00024225"/>
    </source>
</evidence>
<feature type="transmembrane region" description="Helical" evidence="13">
    <location>
        <begin position="124"/>
        <end position="145"/>
    </location>
</feature>